<dbReference type="SUPFAM" id="SSF56935">
    <property type="entry name" value="Porins"/>
    <property type="match status" value="1"/>
</dbReference>
<gene>
    <name evidence="1" type="ORF">SAMN05444390_1034</name>
</gene>
<keyword evidence="2" id="KW-1185">Reference proteome</keyword>
<accession>A0A1H6BXY3</accession>
<dbReference type="AlphaFoldDB" id="A0A1H6BXY3"/>
<protein>
    <submittedName>
        <fullName evidence="1">Outer membrane protein (Porin)</fullName>
    </submittedName>
</protein>
<sequence length="395" mass="42865">MYKDYTICISRILALWDITVETYNDNNEGQTQMMIRNKLALAVMVAGISSQASALELGEYNGTTFSIGGYVKAEGVFTDPDNGDSSFEGSARQTRLNFSAAREIEGHKVRGFIEGDFWDNNTDDSDSSYAMRLRHATISVDNFTVGQTWNGQFFANAPFDVEMLNFFGLGIGTVAGNGAPIRPDLVMHYANKGFRLTLQDPLYDDADYPDMVAAYTYRTEGGHAFNVALTGREVDTSPGVNDGESDFGAAISVASKLKLTDSTSLALSGFTGEGAAIYAGWGYNGSRGLDAQMEVDANGDMVTLTGFSAGISHKFTPKLRGNLRYGQVKSDEVASSLDDDTLKLTTVNLIYTYLPNLDLGIEFRDQNAANRPPTSAGSSLRPAGQQVEIMAMYKF</sequence>
<organism evidence="1 2">
    <name type="scientific">Marinobacterium lutimaris</name>
    <dbReference type="NCBI Taxonomy" id="568106"/>
    <lineage>
        <taxon>Bacteria</taxon>
        <taxon>Pseudomonadati</taxon>
        <taxon>Pseudomonadota</taxon>
        <taxon>Gammaproteobacteria</taxon>
        <taxon>Oceanospirillales</taxon>
        <taxon>Oceanospirillaceae</taxon>
        <taxon>Marinobacterium</taxon>
    </lineage>
</organism>
<dbReference type="InterPro" id="IPR023614">
    <property type="entry name" value="Porin_dom_sf"/>
</dbReference>
<dbReference type="EMBL" id="FNVQ01000003">
    <property type="protein sequence ID" value="SEG65574.1"/>
    <property type="molecule type" value="Genomic_DNA"/>
</dbReference>
<evidence type="ECO:0000313" key="1">
    <source>
        <dbReference type="EMBL" id="SEG65574.1"/>
    </source>
</evidence>
<dbReference type="Gene3D" id="2.40.160.10">
    <property type="entry name" value="Porin"/>
    <property type="match status" value="1"/>
</dbReference>
<reference evidence="1 2" key="1">
    <citation type="submission" date="2016-10" db="EMBL/GenBank/DDBJ databases">
        <authorList>
            <person name="de Groot N.N."/>
        </authorList>
    </citation>
    <scope>NUCLEOTIDE SEQUENCE [LARGE SCALE GENOMIC DNA]</scope>
    <source>
        <strain evidence="1 2">DSM 22012</strain>
    </source>
</reference>
<proteinExistence type="predicted"/>
<name>A0A1H6BXY3_9GAMM</name>
<dbReference type="Proteomes" id="UP000236745">
    <property type="component" value="Unassembled WGS sequence"/>
</dbReference>
<evidence type="ECO:0000313" key="2">
    <source>
        <dbReference type="Proteomes" id="UP000236745"/>
    </source>
</evidence>